<proteinExistence type="inferred from homology"/>
<dbReference type="PANTHER" id="PTHR33747:SF1">
    <property type="entry name" value="ADENYLATE CYCLASE-ASSOCIATED CAP C-TERMINAL DOMAIN-CONTAINING PROTEIN"/>
    <property type="match status" value="1"/>
</dbReference>
<reference evidence="4 5" key="1">
    <citation type="submission" date="2021-08" db="EMBL/GenBank/DDBJ databases">
        <title>Culture and genomic analysis of Symbiopectobacterium purcellii sp. nov. gen. nov., isolated from the leafhopper Empoasca decipiens.</title>
        <authorList>
            <person name="Nadal-Jimenez P."/>
            <person name="Siozios S."/>
            <person name="Halliday N."/>
            <person name="Camara M."/>
            <person name="Hurst G.D.D."/>
        </authorList>
    </citation>
    <scope>NUCLEOTIDE SEQUENCE [LARGE SCALE GENOMIC DNA]</scope>
    <source>
        <strain evidence="4 5">SyEd1</strain>
    </source>
</reference>
<dbReference type="InterPro" id="IPR004027">
    <property type="entry name" value="SEC_C_motif"/>
</dbReference>
<evidence type="ECO:0000259" key="3">
    <source>
        <dbReference type="Pfam" id="PF17775"/>
    </source>
</evidence>
<feature type="domain" description="YchJ-like middle NTF2-like" evidence="3">
    <location>
        <begin position="29"/>
        <end position="130"/>
    </location>
</feature>
<dbReference type="Gene3D" id="3.10.450.50">
    <property type="match status" value="1"/>
</dbReference>
<dbReference type="NCBIfam" id="NF002449">
    <property type="entry name" value="PRK01617.1"/>
    <property type="match status" value="1"/>
</dbReference>
<evidence type="ECO:0000313" key="4">
    <source>
        <dbReference type="EMBL" id="QZN97675.1"/>
    </source>
</evidence>
<dbReference type="InterPro" id="IPR023006">
    <property type="entry name" value="YchJ-like"/>
</dbReference>
<dbReference type="Proteomes" id="UP000825886">
    <property type="component" value="Chromosome"/>
</dbReference>
<dbReference type="EMBL" id="CP081864">
    <property type="protein sequence ID" value="QZN97675.1"/>
    <property type="molecule type" value="Genomic_DNA"/>
</dbReference>
<keyword evidence="5" id="KW-1185">Reference proteome</keyword>
<dbReference type="HAMAP" id="MF_00612">
    <property type="entry name" value="UPF0225"/>
    <property type="match status" value="1"/>
</dbReference>
<dbReference type="PANTHER" id="PTHR33747">
    <property type="entry name" value="UPF0225 PROTEIN SCO1677"/>
    <property type="match status" value="1"/>
</dbReference>
<evidence type="ECO:0000256" key="2">
    <source>
        <dbReference type="HAMAP-Rule" id="MF_00612"/>
    </source>
</evidence>
<sequence length="156" mass="17999">MPQSCPCGSGKQYTACCLPYLQRTDIAPTPEALMRSRYCAYVAHDVDYLIATWDPALQPEKWRASIAESAQDTQWQRLNVLATSPGRDADEGYVEFAARYTDTAQPERTSLMRERSRFLRRLDRWYYVDGVHLQTGRNDRCPCGSDKKYKQCCGRR</sequence>
<dbReference type="InterPro" id="IPR032710">
    <property type="entry name" value="NTF2-like_dom_sf"/>
</dbReference>
<evidence type="ECO:0000256" key="1">
    <source>
        <dbReference type="ARBA" id="ARBA00010839"/>
    </source>
</evidence>
<gene>
    <name evidence="4" type="ORF">K6K13_10375</name>
</gene>
<dbReference type="Pfam" id="PF17775">
    <property type="entry name" value="YchJ_M-like"/>
    <property type="match status" value="1"/>
</dbReference>
<comment type="similarity">
    <text evidence="1 2">Belongs to the UPF0225 family.</text>
</comment>
<protein>
    <recommendedName>
        <fullName evidence="2">UPF0225 protein K6K13_10375</fullName>
    </recommendedName>
</protein>
<name>A0ABX9AR50_9ENTR</name>
<accession>A0ABX9AR50</accession>
<dbReference type="SUPFAM" id="SSF103642">
    <property type="entry name" value="Sec-C motif"/>
    <property type="match status" value="1"/>
</dbReference>
<dbReference type="RefSeq" id="WP_222160711.1">
    <property type="nucleotide sequence ID" value="NZ_CP081864.1"/>
</dbReference>
<dbReference type="InterPro" id="IPR048469">
    <property type="entry name" value="YchJ-like_M"/>
</dbReference>
<dbReference type="SUPFAM" id="SSF54427">
    <property type="entry name" value="NTF2-like"/>
    <property type="match status" value="1"/>
</dbReference>
<evidence type="ECO:0000313" key="5">
    <source>
        <dbReference type="Proteomes" id="UP000825886"/>
    </source>
</evidence>
<dbReference type="NCBIfam" id="NF002486">
    <property type="entry name" value="PRK01752.1"/>
    <property type="match status" value="1"/>
</dbReference>
<dbReference type="Pfam" id="PF02810">
    <property type="entry name" value="SEC-C"/>
    <property type="match status" value="2"/>
</dbReference>
<organism evidence="4 5">
    <name type="scientific">Symbiopectobacterium purcellii</name>
    <dbReference type="NCBI Taxonomy" id="2871826"/>
    <lineage>
        <taxon>Bacteria</taxon>
        <taxon>Pseudomonadati</taxon>
        <taxon>Pseudomonadota</taxon>
        <taxon>Gammaproteobacteria</taxon>
        <taxon>Enterobacterales</taxon>
        <taxon>Enterobacteriaceae</taxon>
    </lineage>
</organism>